<accession>A0A9P1H6J1</accession>
<sequence>MHERQPRAQPSSRPPRIHALSLKVQQTCLVEGTSHARVDETRLRGEIVAWVPSSPSHTKRPVSTLGEAEDWKRASLIRRPGRARRRIAETASQEATSAPELWNEAYCRFPAGKKSTNMPEAPTPCLLSPDIDTAAGKRPGDEI</sequence>
<proteinExistence type="predicted"/>
<keyword evidence="3" id="KW-1185">Reference proteome</keyword>
<organism evidence="2 3">
    <name type="scientific">Parascedosporium putredinis</name>
    <dbReference type="NCBI Taxonomy" id="1442378"/>
    <lineage>
        <taxon>Eukaryota</taxon>
        <taxon>Fungi</taxon>
        <taxon>Dikarya</taxon>
        <taxon>Ascomycota</taxon>
        <taxon>Pezizomycotina</taxon>
        <taxon>Sordariomycetes</taxon>
        <taxon>Hypocreomycetidae</taxon>
        <taxon>Microascales</taxon>
        <taxon>Microascaceae</taxon>
        <taxon>Parascedosporium</taxon>
    </lineage>
</organism>
<evidence type="ECO:0000313" key="3">
    <source>
        <dbReference type="Proteomes" id="UP000838763"/>
    </source>
</evidence>
<evidence type="ECO:0000256" key="1">
    <source>
        <dbReference type="SAM" id="MobiDB-lite"/>
    </source>
</evidence>
<dbReference type="EMBL" id="CALLCH030000015">
    <property type="protein sequence ID" value="CAI4216473.1"/>
    <property type="molecule type" value="Genomic_DNA"/>
</dbReference>
<protein>
    <submittedName>
        <fullName evidence="2">Uncharacterized protein</fullName>
    </submittedName>
</protein>
<feature type="region of interest" description="Disordered" evidence="1">
    <location>
        <begin position="114"/>
        <end position="143"/>
    </location>
</feature>
<name>A0A9P1H6J1_9PEZI</name>
<gene>
    <name evidence="2" type="ORF">PPNO1_LOCUS6127</name>
</gene>
<evidence type="ECO:0000313" key="2">
    <source>
        <dbReference type="EMBL" id="CAI4216473.1"/>
    </source>
</evidence>
<dbReference type="AlphaFoldDB" id="A0A9P1H6J1"/>
<dbReference type="Proteomes" id="UP000838763">
    <property type="component" value="Unassembled WGS sequence"/>
</dbReference>
<comment type="caution">
    <text evidence="2">The sequence shown here is derived from an EMBL/GenBank/DDBJ whole genome shotgun (WGS) entry which is preliminary data.</text>
</comment>
<reference evidence="2" key="1">
    <citation type="submission" date="2022-11" db="EMBL/GenBank/DDBJ databases">
        <authorList>
            <person name="Scott C."/>
            <person name="Bruce N."/>
        </authorList>
    </citation>
    <scope>NUCLEOTIDE SEQUENCE</scope>
</reference>